<evidence type="ECO:0000256" key="1">
    <source>
        <dbReference type="SAM" id="MobiDB-lite"/>
    </source>
</evidence>
<dbReference type="HOGENOM" id="CLU_2273213_0_0_0"/>
<organism evidence="2 3">
    <name type="scientific">Fimbriimonas ginsengisoli Gsoil 348</name>
    <dbReference type="NCBI Taxonomy" id="661478"/>
    <lineage>
        <taxon>Bacteria</taxon>
        <taxon>Bacillati</taxon>
        <taxon>Armatimonadota</taxon>
        <taxon>Fimbriimonadia</taxon>
        <taxon>Fimbriimonadales</taxon>
        <taxon>Fimbriimonadaceae</taxon>
        <taxon>Fimbriimonas</taxon>
    </lineage>
</organism>
<name>A0A068NJX7_FIMGI</name>
<gene>
    <name evidence="2" type="ORF">OP10G_0443</name>
</gene>
<dbReference type="EMBL" id="CP007139">
    <property type="protein sequence ID" value="AIE83811.1"/>
    <property type="molecule type" value="Genomic_DNA"/>
</dbReference>
<dbReference type="Proteomes" id="UP000027982">
    <property type="component" value="Chromosome"/>
</dbReference>
<dbReference type="RefSeq" id="WP_025227527.1">
    <property type="nucleotide sequence ID" value="NZ_CP007139.1"/>
</dbReference>
<keyword evidence="3" id="KW-1185">Reference proteome</keyword>
<accession>A0A068NJX7</accession>
<proteinExistence type="predicted"/>
<dbReference type="KEGG" id="fgi:OP10G_0443"/>
<evidence type="ECO:0000313" key="2">
    <source>
        <dbReference type="EMBL" id="AIE83811.1"/>
    </source>
</evidence>
<reference evidence="2 3" key="1">
    <citation type="journal article" date="2014" name="PLoS ONE">
        <title>The first complete genome sequence of the class fimbriimonadia in the phylum armatimonadetes.</title>
        <authorList>
            <person name="Hu Z.Y."/>
            <person name="Wang Y.Z."/>
            <person name="Im W.T."/>
            <person name="Wang S.Y."/>
            <person name="Zhao G.P."/>
            <person name="Zheng H.J."/>
            <person name="Quan Z.X."/>
        </authorList>
    </citation>
    <scope>NUCLEOTIDE SEQUENCE [LARGE SCALE GENOMIC DNA]</scope>
    <source>
        <strain evidence="2">Gsoil 348</strain>
    </source>
</reference>
<feature type="region of interest" description="Disordered" evidence="1">
    <location>
        <begin position="79"/>
        <end position="102"/>
    </location>
</feature>
<evidence type="ECO:0008006" key="4">
    <source>
        <dbReference type="Google" id="ProtNLM"/>
    </source>
</evidence>
<dbReference type="AlphaFoldDB" id="A0A068NJX7"/>
<dbReference type="PROSITE" id="PS51257">
    <property type="entry name" value="PROKAR_LIPOPROTEIN"/>
    <property type="match status" value="1"/>
</dbReference>
<protein>
    <recommendedName>
        <fullName evidence="4">Lipoprotein</fullName>
    </recommendedName>
</protein>
<sequence>MKYLLLAVLTIVAAGCRPKSEFDISPDQIQKHVMKGPIGDLDHLPPGAVKHTKVFHKGDKLPDGSISPGERKMVTVEMGAGPKGAGNRAMLQTDDMEIGGKK</sequence>
<evidence type="ECO:0000313" key="3">
    <source>
        <dbReference type="Proteomes" id="UP000027982"/>
    </source>
</evidence>